<evidence type="ECO:0000313" key="3">
    <source>
        <dbReference type="Proteomes" id="UP000316706"/>
    </source>
</evidence>
<organism evidence="2 3">
    <name type="scientific">Actinomadura hallensis</name>
    <dbReference type="NCBI Taxonomy" id="337895"/>
    <lineage>
        <taxon>Bacteria</taxon>
        <taxon>Bacillati</taxon>
        <taxon>Actinomycetota</taxon>
        <taxon>Actinomycetes</taxon>
        <taxon>Streptosporangiales</taxon>
        <taxon>Thermomonosporaceae</taxon>
        <taxon>Actinomadura</taxon>
    </lineage>
</organism>
<dbReference type="EMBL" id="VFPO01000001">
    <property type="protein sequence ID" value="TQM70752.1"/>
    <property type="molecule type" value="Genomic_DNA"/>
</dbReference>
<dbReference type="OrthoDB" id="5184982at2"/>
<name>A0A543IJK6_9ACTN</name>
<keyword evidence="3" id="KW-1185">Reference proteome</keyword>
<feature type="region of interest" description="Disordered" evidence="1">
    <location>
        <begin position="8"/>
        <end position="40"/>
    </location>
</feature>
<proteinExistence type="predicted"/>
<accession>A0A543IJK6</accession>
<comment type="caution">
    <text evidence="2">The sequence shown here is derived from an EMBL/GenBank/DDBJ whole genome shotgun (WGS) entry which is preliminary data.</text>
</comment>
<feature type="compositionally biased region" description="Low complexity" evidence="1">
    <location>
        <begin position="17"/>
        <end position="35"/>
    </location>
</feature>
<protein>
    <submittedName>
        <fullName evidence="2">Uncharacterized protein</fullName>
    </submittedName>
</protein>
<dbReference type="RefSeq" id="WP_141971820.1">
    <property type="nucleotide sequence ID" value="NZ_VFPO01000001.1"/>
</dbReference>
<evidence type="ECO:0000313" key="2">
    <source>
        <dbReference type="EMBL" id="TQM70752.1"/>
    </source>
</evidence>
<gene>
    <name evidence="2" type="ORF">FHX41_4488</name>
</gene>
<dbReference type="AlphaFoldDB" id="A0A543IJK6"/>
<dbReference type="Proteomes" id="UP000316706">
    <property type="component" value="Unassembled WGS sequence"/>
</dbReference>
<evidence type="ECO:0000256" key="1">
    <source>
        <dbReference type="SAM" id="MobiDB-lite"/>
    </source>
</evidence>
<sequence length="164" mass="16316">MFCAALAACGGGPGTSGPPASAPSASTASPSPSGEPEGERLVLRWRRTGGVAGVGGPSAEAAFLKRLDPDGWPPADLAAPPRPYVPERTAVLAGEIGGDGADARPWPLGPLGDGVRAAGGVCTLAPTVKVPGTAPGIVWRSEGEVYSVRLRPLLPGESSCADLD</sequence>
<reference evidence="2 3" key="1">
    <citation type="submission" date="2019-06" db="EMBL/GenBank/DDBJ databases">
        <title>Sequencing the genomes of 1000 actinobacteria strains.</title>
        <authorList>
            <person name="Klenk H.-P."/>
        </authorList>
    </citation>
    <scope>NUCLEOTIDE SEQUENCE [LARGE SCALE GENOMIC DNA]</scope>
    <source>
        <strain evidence="2 3">DSM 45043</strain>
    </source>
</reference>